<evidence type="ECO:0000256" key="11">
    <source>
        <dbReference type="ARBA" id="ARBA00032707"/>
    </source>
</evidence>
<evidence type="ECO:0000256" key="7">
    <source>
        <dbReference type="ARBA" id="ARBA00022801"/>
    </source>
</evidence>
<evidence type="ECO:0000256" key="4">
    <source>
        <dbReference type="ARBA" id="ARBA00021581"/>
    </source>
</evidence>
<protein>
    <recommendedName>
        <fullName evidence="4">Undecaprenyl-diphosphatase</fullName>
        <ecNumber evidence="3">3.6.1.27</ecNumber>
    </recommendedName>
    <alternativeName>
        <fullName evidence="12">Bacitracin resistance protein</fullName>
    </alternativeName>
    <alternativeName>
        <fullName evidence="11">Undecaprenyl pyrophosphate phosphatase</fullName>
    </alternativeName>
</protein>
<dbReference type="GO" id="GO:0046677">
    <property type="term" value="P:response to antibiotic"/>
    <property type="evidence" value="ECO:0007669"/>
    <property type="project" value="UniProtKB-KW"/>
</dbReference>
<dbReference type="EC" id="3.6.1.27" evidence="3"/>
<keyword evidence="10" id="KW-0046">Antibiotic resistance</keyword>
<dbReference type="Pfam" id="PF02673">
    <property type="entry name" value="BacA"/>
    <property type="match status" value="1"/>
</dbReference>
<dbReference type="InterPro" id="IPR003824">
    <property type="entry name" value="UppP"/>
</dbReference>
<reference evidence="15 16" key="1">
    <citation type="journal article" date="2016" name="Nat. Commun.">
        <title>Thousands of microbial genomes shed light on interconnected biogeochemical processes in an aquifer system.</title>
        <authorList>
            <person name="Anantharaman K."/>
            <person name="Brown C.T."/>
            <person name="Hug L.A."/>
            <person name="Sharon I."/>
            <person name="Castelle C.J."/>
            <person name="Probst A.J."/>
            <person name="Thomas B.C."/>
            <person name="Singh A."/>
            <person name="Wilkins M.J."/>
            <person name="Karaoz U."/>
            <person name="Brodie E.L."/>
            <person name="Williams K.H."/>
            <person name="Hubbard S.S."/>
            <person name="Banfield J.F."/>
        </authorList>
    </citation>
    <scope>NUCLEOTIDE SEQUENCE [LARGE SCALE GENOMIC DNA]</scope>
</reference>
<evidence type="ECO:0000256" key="10">
    <source>
        <dbReference type="ARBA" id="ARBA00023251"/>
    </source>
</evidence>
<evidence type="ECO:0000256" key="3">
    <source>
        <dbReference type="ARBA" id="ARBA00012374"/>
    </source>
</evidence>
<keyword evidence="6 14" id="KW-0812">Transmembrane</keyword>
<feature type="transmembrane region" description="Helical" evidence="14">
    <location>
        <begin position="38"/>
        <end position="59"/>
    </location>
</feature>
<feature type="non-terminal residue" evidence="15">
    <location>
        <position position="216"/>
    </location>
</feature>
<feature type="transmembrane region" description="Helical" evidence="14">
    <location>
        <begin position="83"/>
        <end position="101"/>
    </location>
</feature>
<evidence type="ECO:0000313" key="16">
    <source>
        <dbReference type="Proteomes" id="UP000179052"/>
    </source>
</evidence>
<gene>
    <name evidence="15" type="ORF">A3H71_00005</name>
</gene>
<dbReference type="Proteomes" id="UP000179052">
    <property type="component" value="Unassembled WGS sequence"/>
</dbReference>
<name>A0A1G2LJ96_9BACT</name>
<keyword evidence="7" id="KW-0378">Hydrolase</keyword>
<organism evidence="15 16">
    <name type="scientific">Candidatus Sungbacteria bacterium RIFCSPLOWO2_02_FULL_48_13b</name>
    <dbReference type="NCBI Taxonomy" id="1802283"/>
    <lineage>
        <taxon>Bacteria</taxon>
        <taxon>Candidatus Sungiibacteriota</taxon>
    </lineage>
</organism>
<accession>A0A1G2LJ96</accession>
<evidence type="ECO:0000256" key="14">
    <source>
        <dbReference type="SAM" id="Phobius"/>
    </source>
</evidence>
<sequence>MSLLQAVILGIVQGLTEFLPISSQAHLFLVPYLFGWTYQGLDFDIALHWGTLLAVLLVFGKDYLRYLRALFIRGEEGRTERRLGGLLVLATIPAAVAGLFAKDLAESQFRNPLIMVVTLSVFAVLLWLADRYLQKSARAELSAGKSLAIGVAQAIAIIPGVSRSGSTITLGLFSGLSREEATRFSFLLSGPIIFGAGLVAMRDFAGISPALLAGFF</sequence>
<proteinExistence type="inferred from homology"/>
<evidence type="ECO:0000256" key="6">
    <source>
        <dbReference type="ARBA" id="ARBA00022692"/>
    </source>
</evidence>
<evidence type="ECO:0000256" key="12">
    <source>
        <dbReference type="ARBA" id="ARBA00032932"/>
    </source>
</evidence>
<comment type="subcellular location">
    <subcellularLocation>
        <location evidence="1">Cell membrane</location>
        <topology evidence="1">Multi-pass membrane protein</topology>
    </subcellularLocation>
</comment>
<evidence type="ECO:0000256" key="13">
    <source>
        <dbReference type="ARBA" id="ARBA00047594"/>
    </source>
</evidence>
<keyword evidence="5" id="KW-1003">Cell membrane</keyword>
<comment type="similarity">
    <text evidence="2">Belongs to the UppP family.</text>
</comment>
<feature type="transmembrane region" description="Helical" evidence="14">
    <location>
        <begin position="181"/>
        <end position="201"/>
    </location>
</feature>
<dbReference type="STRING" id="1802283.A3H71_00005"/>
<dbReference type="PANTHER" id="PTHR30622">
    <property type="entry name" value="UNDECAPRENYL-DIPHOSPHATASE"/>
    <property type="match status" value="1"/>
</dbReference>
<comment type="caution">
    <text evidence="15">The sequence shown here is derived from an EMBL/GenBank/DDBJ whole genome shotgun (WGS) entry which is preliminary data.</text>
</comment>
<evidence type="ECO:0000256" key="5">
    <source>
        <dbReference type="ARBA" id="ARBA00022475"/>
    </source>
</evidence>
<comment type="catalytic activity">
    <reaction evidence="13">
        <text>di-trans,octa-cis-undecaprenyl diphosphate + H2O = di-trans,octa-cis-undecaprenyl phosphate + phosphate + H(+)</text>
        <dbReference type="Rhea" id="RHEA:28094"/>
        <dbReference type="ChEBI" id="CHEBI:15377"/>
        <dbReference type="ChEBI" id="CHEBI:15378"/>
        <dbReference type="ChEBI" id="CHEBI:43474"/>
        <dbReference type="ChEBI" id="CHEBI:58405"/>
        <dbReference type="ChEBI" id="CHEBI:60392"/>
        <dbReference type="EC" id="3.6.1.27"/>
    </reaction>
</comment>
<evidence type="ECO:0000256" key="2">
    <source>
        <dbReference type="ARBA" id="ARBA00010621"/>
    </source>
</evidence>
<feature type="transmembrane region" description="Helical" evidence="14">
    <location>
        <begin position="113"/>
        <end position="129"/>
    </location>
</feature>
<evidence type="ECO:0000256" key="8">
    <source>
        <dbReference type="ARBA" id="ARBA00022989"/>
    </source>
</evidence>
<dbReference type="EMBL" id="MHQV01000020">
    <property type="protein sequence ID" value="OHA10881.1"/>
    <property type="molecule type" value="Genomic_DNA"/>
</dbReference>
<dbReference type="AlphaFoldDB" id="A0A1G2LJ96"/>
<dbReference type="PANTHER" id="PTHR30622:SF4">
    <property type="entry name" value="UNDECAPRENYL-DIPHOSPHATASE"/>
    <property type="match status" value="1"/>
</dbReference>
<evidence type="ECO:0000256" key="9">
    <source>
        <dbReference type="ARBA" id="ARBA00023136"/>
    </source>
</evidence>
<dbReference type="GO" id="GO:0050380">
    <property type="term" value="F:undecaprenyl-diphosphatase activity"/>
    <property type="evidence" value="ECO:0007669"/>
    <property type="project" value="UniProtKB-EC"/>
</dbReference>
<dbReference type="GO" id="GO:0005886">
    <property type="term" value="C:plasma membrane"/>
    <property type="evidence" value="ECO:0007669"/>
    <property type="project" value="UniProtKB-SubCell"/>
</dbReference>
<evidence type="ECO:0000256" key="1">
    <source>
        <dbReference type="ARBA" id="ARBA00004651"/>
    </source>
</evidence>
<keyword evidence="9 14" id="KW-0472">Membrane</keyword>
<keyword evidence="8 14" id="KW-1133">Transmembrane helix</keyword>
<evidence type="ECO:0000313" key="15">
    <source>
        <dbReference type="EMBL" id="OHA10881.1"/>
    </source>
</evidence>